<dbReference type="CDD" id="cd17487">
    <property type="entry name" value="MFS_MFSD5_like"/>
    <property type="match status" value="1"/>
</dbReference>
<dbReference type="SUPFAM" id="SSF103473">
    <property type="entry name" value="MFS general substrate transporter"/>
    <property type="match status" value="1"/>
</dbReference>
<evidence type="ECO:0000256" key="11">
    <source>
        <dbReference type="ARBA" id="ARBA00032555"/>
    </source>
</evidence>
<evidence type="ECO:0000256" key="12">
    <source>
        <dbReference type="SAM" id="Phobius"/>
    </source>
</evidence>
<feature type="transmembrane region" description="Helical" evidence="12">
    <location>
        <begin position="408"/>
        <end position="426"/>
    </location>
</feature>
<comment type="caution">
    <text evidence="13">The sequence shown here is derived from an EMBL/GenBank/DDBJ whole genome shotgun (WGS) entry which is preliminary data.</text>
</comment>
<dbReference type="PANTHER" id="PTHR23516:SF1">
    <property type="entry name" value="MOLYBDATE-ANION TRANSPORTER"/>
    <property type="match status" value="1"/>
</dbReference>
<evidence type="ECO:0000256" key="9">
    <source>
        <dbReference type="ARBA" id="ARBA00023136"/>
    </source>
</evidence>
<feature type="transmembrane region" description="Helical" evidence="12">
    <location>
        <begin position="370"/>
        <end position="388"/>
    </location>
</feature>
<keyword evidence="6 12" id="KW-0812">Transmembrane</keyword>
<keyword evidence="4" id="KW-0813">Transport</keyword>
<evidence type="ECO:0000256" key="5">
    <source>
        <dbReference type="ARBA" id="ARBA00022475"/>
    </source>
</evidence>
<dbReference type="InterPro" id="IPR008509">
    <property type="entry name" value="MOT2/MFSD5"/>
</dbReference>
<reference evidence="13" key="1">
    <citation type="submission" date="2023-03" db="EMBL/GenBank/DDBJ databases">
        <title>Massive genome expansion in bonnet fungi (Mycena s.s.) driven by repeated elements and novel gene families across ecological guilds.</title>
        <authorList>
            <consortium name="Lawrence Berkeley National Laboratory"/>
            <person name="Harder C.B."/>
            <person name="Miyauchi S."/>
            <person name="Viragh M."/>
            <person name="Kuo A."/>
            <person name="Thoen E."/>
            <person name="Andreopoulos B."/>
            <person name="Lu D."/>
            <person name="Skrede I."/>
            <person name="Drula E."/>
            <person name="Henrissat B."/>
            <person name="Morin E."/>
            <person name="Kohler A."/>
            <person name="Barry K."/>
            <person name="LaButti K."/>
            <person name="Morin E."/>
            <person name="Salamov A."/>
            <person name="Lipzen A."/>
            <person name="Mereny Z."/>
            <person name="Hegedus B."/>
            <person name="Baldrian P."/>
            <person name="Stursova M."/>
            <person name="Weitz H."/>
            <person name="Taylor A."/>
            <person name="Grigoriev I.V."/>
            <person name="Nagy L.G."/>
            <person name="Martin F."/>
            <person name="Kauserud H."/>
        </authorList>
    </citation>
    <scope>NUCLEOTIDE SEQUENCE</scope>
    <source>
        <strain evidence="13">CBHHK002</strain>
    </source>
</reference>
<gene>
    <name evidence="13" type="ORF">DFH08DRAFT_874423</name>
</gene>
<sequence length="464" mass="49618">MVNRFYEYQLLWLSIGCLAALIADRRASAGRRRLAAKDSREDRAEGGLSGAGTASALAALTRQYLVVYAIVMGADWLQGPYVYSLYREQYGFPERTVAILFVTGFVSAGLAAPLIGVWADQHGRKRLCLVFCATYTCACLCILVPFLPVLLFGRVLGGISTSILFSAFESWLMSASTSHALPQSDLSTIMGRATLVNGLVATGAGVFSNQLVGFTGSFASPFIASGALLILAWAVIRGSWIENYGSTNSDPGASDPLQLARLRTALRIVREDPRLLVLGLTQTCFEGSMYLFVFLWVPALQEHSLLGLLPLGYIFSSFMLSMMLGSVLYTYLVAISPESSLMTHAKLSSAVCALAALALAVSVSQPDERARFWAFCVFEACVGLYYPVQGMLRGALIANEHRATLSSLFRVPLNVFVVVSLLTGVAGARGAVLTASALMLGFSSVMTGAVIVSRVEGQTVGGKA</sequence>
<evidence type="ECO:0000256" key="8">
    <source>
        <dbReference type="ARBA" id="ARBA00023065"/>
    </source>
</evidence>
<keyword evidence="5" id="KW-1003">Cell membrane</keyword>
<evidence type="ECO:0000256" key="2">
    <source>
        <dbReference type="ARBA" id="ARBA00004651"/>
    </source>
</evidence>
<dbReference type="Gene3D" id="1.20.1250.20">
    <property type="entry name" value="MFS general substrate transporter like domains"/>
    <property type="match status" value="1"/>
</dbReference>
<feature type="transmembrane region" description="Helical" evidence="12">
    <location>
        <begin position="311"/>
        <end position="335"/>
    </location>
</feature>
<evidence type="ECO:0000256" key="3">
    <source>
        <dbReference type="ARBA" id="ARBA00021242"/>
    </source>
</evidence>
<proteinExistence type="predicted"/>
<accession>A0AAD6ZVL5</accession>
<evidence type="ECO:0000313" key="13">
    <source>
        <dbReference type="EMBL" id="KAJ7342508.1"/>
    </source>
</evidence>
<comment type="subcellular location">
    <subcellularLocation>
        <location evidence="2">Cell membrane</location>
        <topology evidence="2">Multi-pass membrane protein</topology>
    </subcellularLocation>
</comment>
<feature type="transmembrane region" description="Helical" evidence="12">
    <location>
        <begin position="6"/>
        <end position="23"/>
    </location>
</feature>
<keyword evidence="8" id="KW-0406">Ion transport</keyword>
<evidence type="ECO:0000313" key="14">
    <source>
        <dbReference type="Proteomes" id="UP001218218"/>
    </source>
</evidence>
<dbReference type="AlphaFoldDB" id="A0AAD6ZVL5"/>
<evidence type="ECO:0000256" key="1">
    <source>
        <dbReference type="ARBA" id="ARBA00003019"/>
    </source>
</evidence>
<dbReference type="Pfam" id="PF05631">
    <property type="entry name" value="MFS_5"/>
    <property type="match status" value="1"/>
</dbReference>
<feature type="transmembrane region" description="Helical" evidence="12">
    <location>
        <begin position="347"/>
        <end position="364"/>
    </location>
</feature>
<evidence type="ECO:0000256" key="6">
    <source>
        <dbReference type="ARBA" id="ARBA00022692"/>
    </source>
</evidence>
<keyword evidence="7 12" id="KW-1133">Transmembrane helix</keyword>
<dbReference type="PANTHER" id="PTHR23516">
    <property type="entry name" value="SAM (S-ADENOSYL METHIONINE) TRANSPORTER"/>
    <property type="match status" value="1"/>
</dbReference>
<dbReference type="EMBL" id="JARIHO010000025">
    <property type="protein sequence ID" value="KAJ7342508.1"/>
    <property type="molecule type" value="Genomic_DNA"/>
</dbReference>
<dbReference type="GO" id="GO:0005886">
    <property type="term" value="C:plasma membrane"/>
    <property type="evidence" value="ECO:0007669"/>
    <property type="project" value="UniProtKB-SubCell"/>
</dbReference>
<feature type="transmembrane region" description="Helical" evidence="12">
    <location>
        <begin position="126"/>
        <end position="146"/>
    </location>
</feature>
<evidence type="ECO:0000256" key="4">
    <source>
        <dbReference type="ARBA" id="ARBA00022448"/>
    </source>
</evidence>
<feature type="transmembrane region" description="Helical" evidence="12">
    <location>
        <begin position="432"/>
        <end position="453"/>
    </location>
</feature>
<evidence type="ECO:0000256" key="7">
    <source>
        <dbReference type="ARBA" id="ARBA00022989"/>
    </source>
</evidence>
<dbReference type="InterPro" id="IPR036259">
    <property type="entry name" value="MFS_trans_sf"/>
</dbReference>
<keyword evidence="14" id="KW-1185">Reference proteome</keyword>
<dbReference type="GO" id="GO:0015098">
    <property type="term" value="F:molybdate ion transmembrane transporter activity"/>
    <property type="evidence" value="ECO:0007669"/>
    <property type="project" value="InterPro"/>
</dbReference>
<evidence type="ECO:0000256" key="10">
    <source>
        <dbReference type="ARBA" id="ARBA00030646"/>
    </source>
</evidence>
<comment type="function">
    <text evidence="1">Mediates high-affinity intracellular uptake of the rare oligo-element molybdenum.</text>
</comment>
<feature type="transmembrane region" description="Helical" evidence="12">
    <location>
        <begin position="65"/>
        <end position="86"/>
    </location>
</feature>
<dbReference type="GO" id="GO:0006811">
    <property type="term" value="P:monoatomic ion transport"/>
    <property type="evidence" value="ECO:0007669"/>
    <property type="project" value="UniProtKB-KW"/>
</dbReference>
<keyword evidence="9 12" id="KW-0472">Membrane</keyword>
<name>A0AAD6ZVL5_9AGAR</name>
<feature type="transmembrane region" description="Helical" evidence="12">
    <location>
        <begin position="98"/>
        <end position="119"/>
    </location>
</feature>
<feature type="transmembrane region" description="Helical" evidence="12">
    <location>
        <begin position="218"/>
        <end position="236"/>
    </location>
</feature>
<dbReference type="Proteomes" id="UP001218218">
    <property type="component" value="Unassembled WGS sequence"/>
</dbReference>
<feature type="transmembrane region" description="Helical" evidence="12">
    <location>
        <begin position="275"/>
        <end position="299"/>
    </location>
</feature>
<protein>
    <recommendedName>
        <fullName evidence="3">Molybdate-anion transporter</fullName>
    </recommendedName>
    <alternativeName>
        <fullName evidence="10">Major facilitator superfamily domain-containing protein 5</fullName>
    </alternativeName>
    <alternativeName>
        <fullName evidence="11">Molybdate transporter 2 homolog</fullName>
    </alternativeName>
</protein>
<organism evidence="13 14">
    <name type="scientific">Mycena albidolilacea</name>
    <dbReference type="NCBI Taxonomy" id="1033008"/>
    <lineage>
        <taxon>Eukaryota</taxon>
        <taxon>Fungi</taxon>
        <taxon>Dikarya</taxon>
        <taxon>Basidiomycota</taxon>
        <taxon>Agaricomycotina</taxon>
        <taxon>Agaricomycetes</taxon>
        <taxon>Agaricomycetidae</taxon>
        <taxon>Agaricales</taxon>
        <taxon>Marasmiineae</taxon>
        <taxon>Mycenaceae</taxon>
        <taxon>Mycena</taxon>
    </lineage>
</organism>